<dbReference type="RefSeq" id="WP_084119764.1">
    <property type="nucleotide sequence ID" value="NZ_LT838813.1"/>
</dbReference>
<dbReference type="InterPro" id="IPR036942">
    <property type="entry name" value="Beta-barrel_TonB_sf"/>
</dbReference>
<reference evidence="14" key="1">
    <citation type="submission" date="2017-04" db="EMBL/GenBank/DDBJ databases">
        <authorList>
            <person name="Varghese N."/>
            <person name="Submissions S."/>
        </authorList>
    </citation>
    <scope>NUCLEOTIDE SEQUENCE [LARGE SCALE GENOMIC DNA]</scope>
    <source>
        <strain evidence="14">DSM 16537</strain>
    </source>
</reference>
<evidence type="ECO:0000259" key="11">
    <source>
        <dbReference type="Pfam" id="PF00593"/>
    </source>
</evidence>
<keyword evidence="2 8" id="KW-0813">Transport</keyword>
<sequence>MRKILLIKSILVLILSTAFAQDRIVSGTVISAEDGFPIPGVTILVKGTMIGTATDLEGNYSLSVPFENNILVFRFIGSFTEEALIDNRSQINISLRPDTKNLEEFVVTGYSVQPKREVTGAVSSVKGEIIANLPMQSFDRALQGRAAGVQVASANGLPGGAVNIRIRGTGSINAGNEPLYIVDGVQINARDDAAFTQSNPLAFLNTNDIESIEILKDAASAAIYGAQAANGVVIITTKKGKQGKAQFTFNAFGGSSQPLKYMDVYNSQEWYELRKESWVNAGNAIPEANTLNNMGILPSNWQSLSPEELDAVAGNLSTYDWQREVMGTGNLQNYEMSIAGGDERTLFRVSGSYNYQESTFSPVDFERGTLLFSLSHQVNSKLRIENNLNLSSFSQDIPFSTSGSFLGNPAFASSLILPHNAIYNEDGSFNTNIAGVLNQNVVMVNKYNSGHQRTNTIVGSLAANYQILENLTFRSMFGLDYRLLQGEQFRDPRTPDGAGVQGRASTQSNWNVNFITTQTLNWSKTLALDHHIALLGGFEYRSETNESLRGSAIGFPSYEFRTIQSGATPETLSSYWSGYRRAGAFASFNYDFKKKYMLTITGRYDGSSRFGVDTQYGFFPSIRFGWFIKDEAFLRDSEVISELKIRASIGKTGNDQIGNFSARGLFGAEGNYSGSGGIRPIGLENRNLSWEINQSTNFGVDYGFFGNKLTGSIDLFNRRSMNLLLDLPVIAVNGFSSVTSNVGELVNRGIELELSSTLVDKGSFRWNTSFNYTYIQNEITKLYDGNQFLPSDPSIAVGYSLGTHFTQQYAGVNPATGRPMWYDINGDITYQPRAEDRVHLGNSLPSHFGGFQNAFYFKGFEAIVFFNYEYGRVITDGQFNSLRENGTRLTTNALREVADRRWTTPGQITDIPRPYVGGPEVRSVNMNTGSSVLLKADYIRLKQLTLAYNFNPELIKGLGLSAVRVFAQGINLWTYSEFPGYDPEFLGSGTGIIPQTKNYTIGIQAGF</sequence>
<accession>A0A1W2H2B6</accession>
<evidence type="ECO:0000313" key="14">
    <source>
        <dbReference type="Proteomes" id="UP000192333"/>
    </source>
</evidence>
<keyword evidence="5 9" id="KW-0798">TonB box</keyword>
<keyword evidence="14" id="KW-1185">Reference proteome</keyword>
<dbReference type="NCBIfam" id="TIGR04056">
    <property type="entry name" value="OMP_RagA_SusC"/>
    <property type="match status" value="1"/>
</dbReference>
<dbReference type="SUPFAM" id="SSF49464">
    <property type="entry name" value="Carboxypeptidase regulatory domain-like"/>
    <property type="match status" value="1"/>
</dbReference>
<dbReference type="Gene3D" id="2.40.170.20">
    <property type="entry name" value="TonB-dependent receptor, beta-barrel domain"/>
    <property type="match status" value="1"/>
</dbReference>
<keyword evidence="10" id="KW-0732">Signal</keyword>
<dbReference type="InterPro" id="IPR008969">
    <property type="entry name" value="CarboxyPept-like_regulatory"/>
</dbReference>
<dbReference type="EMBL" id="LT838813">
    <property type="protein sequence ID" value="SMD43019.1"/>
    <property type="molecule type" value="Genomic_DNA"/>
</dbReference>
<dbReference type="InterPro" id="IPR023996">
    <property type="entry name" value="TonB-dep_OMP_SusC/RagA"/>
</dbReference>
<evidence type="ECO:0000256" key="5">
    <source>
        <dbReference type="ARBA" id="ARBA00023077"/>
    </source>
</evidence>
<dbReference type="PROSITE" id="PS52016">
    <property type="entry name" value="TONB_DEPENDENT_REC_3"/>
    <property type="match status" value="1"/>
</dbReference>
<dbReference type="NCBIfam" id="TIGR04057">
    <property type="entry name" value="SusC_RagA_signa"/>
    <property type="match status" value="1"/>
</dbReference>
<evidence type="ECO:0000256" key="4">
    <source>
        <dbReference type="ARBA" id="ARBA00022692"/>
    </source>
</evidence>
<dbReference type="InterPro" id="IPR023997">
    <property type="entry name" value="TonB-dep_OMP_SusC/RagA_CS"/>
</dbReference>
<evidence type="ECO:0000256" key="8">
    <source>
        <dbReference type="PROSITE-ProRule" id="PRU01360"/>
    </source>
</evidence>
<dbReference type="InterPro" id="IPR012910">
    <property type="entry name" value="Plug_dom"/>
</dbReference>
<dbReference type="Gene3D" id="2.60.40.1120">
    <property type="entry name" value="Carboxypeptidase-like, regulatory domain"/>
    <property type="match status" value="1"/>
</dbReference>
<protein>
    <submittedName>
        <fullName evidence="13">TonB-linked outer membrane protein, SusC/RagA family</fullName>
    </submittedName>
</protein>
<gene>
    <name evidence="13" type="ORF">SAMN00777080_1590</name>
</gene>
<evidence type="ECO:0000256" key="10">
    <source>
        <dbReference type="SAM" id="SignalP"/>
    </source>
</evidence>
<dbReference type="AlphaFoldDB" id="A0A1W2H2B6"/>
<feature type="chain" id="PRO_5012077149" evidence="10">
    <location>
        <begin position="21"/>
        <end position="1007"/>
    </location>
</feature>
<evidence type="ECO:0000256" key="3">
    <source>
        <dbReference type="ARBA" id="ARBA00022452"/>
    </source>
</evidence>
<dbReference type="InterPro" id="IPR037066">
    <property type="entry name" value="Plug_dom_sf"/>
</dbReference>
<dbReference type="Pfam" id="PF13715">
    <property type="entry name" value="CarbopepD_reg_2"/>
    <property type="match status" value="1"/>
</dbReference>
<dbReference type="Pfam" id="PF07715">
    <property type="entry name" value="Plug"/>
    <property type="match status" value="1"/>
</dbReference>
<feature type="domain" description="TonB-dependent receptor plug" evidence="12">
    <location>
        <begin position="114"/>
        <end position="232"/>
    </location>
</feature>
<keyword evidence="7 8" id="KW-0998">Cell outer membrane</keyword>
<evidence type="ECO:0000256" key="6">
    <source>
        <dbReference type="ARBA" id="ARBA00023136"/>
    </source>
</evidence>
<evidence type="ECO:0000259" key="12">
    <source>
        <dbReference type="Pfam" id="PF07715"/>
    </source>
</evidence>
<evidence type="ECO:0000256" key="1">
    <source>
        <dbReference type="ARBA" id="ARBA00004571"/>
    </source>
</evidence>
<evidence type="ECO:0000313" key="13">
    <source>
        <dbReference type="EMBL" id="SMD43019.1"/>
    </source>
</evidence>
<evidence type="ECO:0000256" key="2">
    <source>
        <dbReference type="ARBA" id="ARBA00022448"/>
    </source>
</evidence>
<dbReference type="OrthoDB" id="9768177at2"/>
<dbReference type="Pfam" id="PF00593">
    <property type="entry name" value="TonB_dep_Rec_b-barrel"/>
    <property type="match status" value="1"/>
</dbReference>
<keyword evidence="6 8" id="KW-0472">Membrane</keyword>
<evidence type="ECO:0000256" key="9">
    <source>
        <dbReference type="RuleBase" id="RU003357"/>
    </source>
</evidence>
<dbReference type="InterPro" id="IPR039426">
    <property type="entry name" value="TonB-dep_rcpt-like"/>
</dbReference>
<organism evidence="13 14">
    <name type="scientific">Aquiflexum balticum DSM 16537</name>
    <dbReference type="NCBI Taxonomy" id="758820"/>
    <lineage>
        <taxon>Bacteria</taxon>
        <taxon>Pseudomonadati</taxon>
        <taxon>Bacteroidota</taxon>
        <taxon>Cytophagia</taxon>
        <taxon>Cytophagales</taxon>
        <taxon>Cyclobacteriaceae</taxon>
        <taxon>Aquiflexum</taxon>
    </lineage>
</organism>
<dbReference type="GO" id="GO:0009279">
    <property type="term" value="C:cell outer membrane"/>
    <property type="evidence" value="ECO:0007669"/>
    <property type="project" value="UniProtKB-SubCell"/>
</dbReference>
<comment type="similarity">
    <text evidence="8 9">Belongs to the TonB-dependent receptor family.</text>
</comment>
<keyword evidence="3 8" id="KW-1134">Transmembrane beta strand</keyword>
<dbReference type="InterPro" id="IPR000531">
    <property type="entry name" value="Beta-barrel_TonB"/>
</dbReference>
<keyword evidence="4 8" id="KW-0812">Transmembrane</keyword>
<feature type="domain" description="TonB-dependent receptor-like beta-barrel" evidence="11">
    <location>
        <begin position="427"/>
        <end position="832"/>
    </location>
</feature>
<dbReference type="Gene3D" id="2.170.130.10">
    <property type="entry name" value="TonB-dependent receptor, plug domain"/>
    <property type="match status" value="1"/>
</dbReference>
<proteinExistence type="inferred from homology"/>
<comment type="subcellular location">
    <subcellularLocation>
        <location evidence="1 8">Cell outer membrane</location>
        <topology evidence="1 8">Multi-pass membrane protein</topology>
    </subcellularLocation>
</comment>
<dbReference type="STRING" id="758820.SAMN00777080_1590"/>
<dbReference type="Proteomes" id="UP000192333">
    <property type="component" value="Chromosome I"/>
</dbReference>
<evidence type="ECO:0000256" key="7">
    <source>
        <dbReference type="ARBA" id="ARBA00023237"/>
    </source>
</evidence>
<name>A0A1W2H2B6_9BACT</name>
<dbReference type="SUPFAM" id="SSF56935">
    <property type="entry name" value="Porins"/>
    <property type="match status" value="1"/>
</dbReference>
<feature type="signal peptide" evidence="10">
    <location>
        <begin position="1"/>
        <end position="20"/>
    </location>
</feature>